<reference evidence="1" key="1">
    <citation type="submission" date="2021-02" db="EMBL/GenBank/DDBJ databases">
        <authorList>
            <person name="Dougan E. K."/>
            <person name="Rhodes N."/>
            <person name="Thang M."/>
            <person name="Chan C."/>
        </authorList>
    </citation>
    <scope>NUCLEOTIDE SEQUENCE</scope>
</reference>
<name>A0A812V6M1_9DINO</name>
<evidence type="ECO:0000313" key="1">
    <source>
        <dbReference type="EMBL" id="CAE7604540.1"/>
    </source>
</evidence>
<accession>A0A812V6M1</accession>
<keyword evidence="2" id="KW-1185">Reference proteome</keyword>
<organism evidence="1 2">
    <name type="scientific">Symbiodinium natans</name>
    <dbReference type="NCBI Taxonomy" id="878477"/>
    <lineage>
        <taxon>Eukaryota</taxon>
        <taxon>Sar</taxon>
        <taxon>Alveolata</taxon>
        <taxon>Dinophyceae</taxon>
        <taxon>Suessiales</taxon>
        <taxon>Symbiodiniaceae</taxon>
        <taxon>Symbiodinium</taxon>
    </lineage>
</organism>
<proteinExistence type="predicted"/>
<dbReference type="AlphaFoldDB" id="A0A812V6M1"/>
<sequence>MTHKVFGQREGMEAFLAPAARSVHKRRSIAWVPDEVDNAANTAEENGAAENLSPGCTSDQWTYSRTTGIPEMWSLKGQVAEAARLAALRDRLAGILGGPVVELRSDLQKLRADAVEAD</sequence>
<dbReference type="Proteomes" id="UP000604046">
    <property type="component" value="Unassembled WGS sequence"/>
</dbReference>
<comment type="caution">
    <text evidence="1">The sequence shown here is derived from an EMBL/GenBank/DDBJ whole genome shotgun (WGS) entry which is preliminary data.</text>
</comment>
<evidence type="ECO:0000313" key="2">
    <source>
        <dbReference type="Proteomes" id="UP000604046"/>
    </source>
</evidence>
<protein>
    <submittedName>
        <fullName evidence="1">Uncharacterized protein</fullName>
    </submittedName>
</protein>
<gene>
    <name evidence="1" type="ORF">SNAT2548_LOCUS34380</name>
</gene>
<dbReference type="EMBL" id="CAJNDS010002805">
    <property type="protein sequence ID" value="CAE7604540.1"/>
    <property type="molecule type" value="Genomic_DNA"/>
</dbReference>